<accession>A0A4S2MY56</accession>
<feature type="compositionally biased region" description="Polar residues" evidence="1">
    <location>
        <begin position="136"/>
        <end position="153"/>
    </location>
</feature>
<keyword evidence="3" id="KW-1185">Reference proteome</keyword>
<evidence type="ECO:0000313" key="3">
    <source>
        <dbReference type="Proteomes" id="UP000298138"/>
    </source>
</evidence>
<sequence>MFLYSTLRRAKSAREAFFFREEKKRLSDGRGWMLTVERGAEKVVSGGGRTPMPSARSSLAKLWLSTASPDFLTQLRCRLSPSSSSLRFVFPHSSALSLTHPPHRLCLPIPPPLPPSPLFLPAPATPPSPSPLLPPGQQTTQAHRALAPSSSDLSAGRYTRSAA</sequence>
<gene>
    <name evidence="2" type="ORF">EX30DRAFT_249857</name>
</gene>
<dbReference type="InParanoid" id="A0A4S2MY56"/>
<feature type="compositionally biased region" description="Pro residues" evidence="1">
    <location>
        <begin position="118"/>
        <end position="134"/>
    </location>
</feature>
<dbReference type="Proteomes" id="UP000298138">
    <property type="component" value="Unassembled WGS sequence"/>
</dbReference>
<evidence type="ECO:0000256" key="1">
    <source>
        <dbReference type="SAM" id="MobiDB-lite"/>
    </source>
</evidence>
<proteinExistence type="predicted"/>
<dbReference type="EMBL" id="ML220118">
    <property type="protein sequence ID" value="TGZ81597.1"/>
    <property type="molecule type" value="Genomic_DNA"/>
</dbReference>
<organism evidence="2 3">
    <name type="scientific">Ascodesmis nigricans</name>
    <dbReference type="NCBI Taxonomy" id="341454"/>
    <lineage>
        <taxon>Eukaryota</taxon>
        <taxon>Fungi</taxon>
        <taxon>Dikarya</taxon>
        <taxon>Ascomycota</taxon>
        <taxon>Pezizomycotina</taxon>
        <taxon>Pezizomycetes</taxon>
        <taxon>Pezizales</taxon>
        <taxon>Ascodesmidaceae</taxon>
        <taxon>Ascodesmis</taxon>
    </lineage>
</organism>
<reference evidence="2 3" key="1">
    <citation type="submission" date="2019-04" db="EMBL/GenBank/DDBJ databases">
        <title>Comparative genomics and transcriptomics to analyze fruiting body development in filamentous ascomycetes.</title>
        <authorList>
            <consortium name="DOE Joint Genome Institute"/>
            <person name="Lutkenhaus R."/>
            <person name="Traeger S."/>
            <person name="Breuer J."/>
            <person name="Kuo A."/>
            <person name="Lipzen A."/>
            <person name="Pangilinan J."/>
            <person name="Dilworth D."/>
            <person name="Sandor L."/>
            <person name="Poggeler S."/>
            <person name="Barry K."/>
            <person name="Grigoriev I.V."/>
            <person name="Nowrousian M."/>
        </authorList>
    </citation>
    <scope>NUCLEOTIDE SEQUENCE [LARGE SCALE GENOMIC DNA]</scope>
    <source>
        <strain evidence="2 3">CBS 389.68</strain>
    </source>
</reference>
<evidence type="ECO:0000313" key="2">
    <source>
        <dbReference type="EMBL" id="TGZ81597.1"/>
    </source>
</evidence>
<dbReference type="AlphaFoldDB" id="A0A4S2MY56"/>
<name>A0A4S2MY56_9PEZI</name>
<feature type="region of interest" description="Disordered" evidence="1">
    <location>
        <begin position="118"/>
        <end position="163"/>
    </location>
</feature>
<protein>
    <submittedName>
        <fullName evidence="2">Uncharacterized protein</fullName>
    </submittedName>
</protein>